<evidence type="ECO:0000313" key="6">
    <source>
        <dbReference type="EMBL" id="WGK68645.1"/>
    </source>
</evidence>
<dbReference type="InterPro" id="IPR015421">
    <property type="entry name" value="PyrdxlP-dep_Trfase_major"/>
</dbReference>
<keyword evidence="6" id="KW-0032">Aminotransferase</keyword>
<dbReference type="EMBL" id="CP123443">
    <property type="protein sequence ID" value="WGK68645.1"/>
    <property type="molecule type" value="Genomic_DNA"/>
</dbReference>
<dbReference type="GO" id="GO:0008483">
    <property type="term" value="F:transaminase activity"/>
    <property type="evidence" value="ECO:0007669"/>
    <property type="project" value="UniProtKB-KW"/>
</dbReference>
<comment type="cofactor">
    <cofactor evidence="1 4">
        <name>pyridoxal 5'-phosphate</name>
        <dbReference type="ChEBI" id="CHEBI:597326"/>
    </cofactor>
</comment>
<protein>
    <submittedName>
        <fullName evidence="6">Pyridoxal phosphate-dependent aminotransferase family protein</fullName>
    </submittedName>
</protein>
<reference evidence="6 7" key="1">
    <citation type="submission" date="2023-04" db="EMBL/GenBank/DDBJ databases">
        <title>Spirochaete genome identified in red abalone sample constitutes a novel genus.</title>
        <authorList>
            <person name="Sharma S.P."/>
            <person name="Purcell C.M."/>
            <person name="Hyde J.R."/>
            <person name="Severin A.J."/>
        </authorList>
    </citation>
    <scope>NUCLEOTIDE SEQUENCE [LARGE SCALE GENOMIC DNA]</scope>
    <source>
        <strain evidence="6 7">SP-2023</strain>
    </source>
</reference>
<organism evidence="6 7">
    <name type="scientific">Candidatus Haliotispira prima</name>
    <dbReference type="NCBI Taxonomy" id="3034016"/>
    <lineage>
        <taxon>Bacteria</taxon>
        <taxon>Pseudomonadati</taxon>
        <taxon>Spirochaetota</taxon>
        <taxon>Spirochaetia</taxon>
        <taxon>Spirochaetales</taxon>
        <taxon>Spirochaetaceae</taxon>
        <taxon>Candidatus Haliotispira</taxon>
    </lineage>
</organism>
<comment type="similarity">
    <text evidence="4">Belongs to the class-II pyridoxal-phosphate-dependent aminotransferase family.</text>
</comment>
<dbReference type="InterPro" id="IPR015422">
    <property type="entry name" value="PyrdxlP-dep_Trfase_small"/>
</dbReference>
<keyword evidence="7" id="KW-1185">Reference proteome</keyword>
<dbReference type="Gene3D" id="3.90.1150.10">
    <property type="entry name" value="Aspartate Aminotransferase, domain 1"/>
    <property type="match status" value="1"/>
</dbReference>
<proteinExistence type="inferred from homology"/>
<accession>A0ABY8MF70</accession>
<keyword evidence="2" id="KW-0808">Transferase</keyword>
<evidence type="ECO:0000259" key="5">
    <source>
        <dbReference type="Pfam" id="PF00155"/>
    </source>
</evidence>
<evidence type="ECO:0000256" key="2">
    <source>
        <dbReference type="ARBA" id="ARBA00022679"/>
    </source>
</evidence>
<feature type="domain" description="Aminotransferase class I/classII large" evidence="5">
    <location>
        <begin position="69"/>
        <end position="410"/>
    </location>
</feature>
<evidence type="ECO:0000313" key="7">
    <source>
        <dbReference type="Proteomes" id="UP001228690"/>
    </source>
</evidence>
<dbReference type="InterPro" id="IPR004839">
    <property type="entry name" value="Aminotransferase_I/II_large"/>
</dbReference>
<dbReference type="SUPFAM" id="SSF53383">
    <property type="entry name" value="PLP-dependent transferases"/>
    <property type="match status" value="1"/>
</dbReference>
<sequence>MKEDQLLSFSLADFHYNDNPDVLQPPEDFKQWLSHSKVRSAFSFFEQQLLTAPKAKSRVRNNFDGKERDIINLTSYNYLGLSTHPEVIQACKETLDKYGMGASGAPLLSGTFDLHAELADKLAAFKEKEGCLLYSSGFGGNVGAIQGILRKGDIAIMDEKIHRSIVDGVTLSGAKMAFFPHNNMKGLEALLEKHQGKRKLVLVEGVYSMDGDLVKLPEVSALCESYNAGLFLDEAHSSLIFGEHGRGVGEHFGLEDKVGVSFGTLSKSFGGVGGFICSNQGLIDYLKGYSSPWNFSCAIAPPIVGGLLKALEVATRDSTLRDKLWQNTHYFRKGLEALNLNLGLAESQVIPIIIGSSGDMLLEMASQVQARGLFLQPVDYPAVPAHERRFRISVSSQLNKEEIDQALNIIEDVIAKGLGTVGK</sequence>
<dbReference type="PANTHER" id="PTHR13693">
    <property type="entry name" value="CLASS II AMINOTRANSFERASE/8-AMINO-7-OXONONANOATE SYNTHASE"/>
    <property type="match status" value="1"/>
</dbReference>
<dbReference type="InterPro" id="IPR050087">
    <property type="entry name" value="AON_synthase_class-II"/>
</dbReference>
<dbReference type="PROSITE" id="PS00599">
    <property type="entry name" value="AA_TRANSFER_CLASS_2"/>
    <property type="match status" value="1"/>
</dbReference>
<dbReference type="RefSeq" id="WP_326926831.1">
    <property type="nucleotide sequence ID" value="NZ_CP123443.1"/>
</dbReference>
<name>A0ABY8MF70_9SPIO</name>
<evidence type="ECO:0000256" key="1">
    <source>
        <dbReference type="ARBA" id="ARBA00001933"/>
    </source>
</evidence>
<evidence type="ECO:0000256" key="3">
    <source>
        <dbReference type="ARBA" id="ARBA00022898"/>
    </source>
</evidence>
<evidence type="ECO:0000256" key="4">
    <source>
        <dbReference type="RuleBase" id="RU003693"/>
    </source>
</evidence>
<gene>
    <name evidence="6" type="ORF">P0082_09165</name>
</gene>
<keyword evidence="3 4" id="KW-0663">Pyridoxal phosphate</keyword>
<dbReference type="InterPro" id="IPR001917">
    <property type="entry name" value="Aminotrans_II_pyridoxalP_BS"/>
</dbReference>
<dbReference type="Proteomes" id="UP001228690">
    <property type="component" value="Chromosome"/>
</dbReference>
<dbReference type="InterPro" id="IPR015424">
    <property type="entry name" value="PyrdxlP-dep_Trfase"/>
</dbReference>
<dbReference type="Gene3D" id="3.40.640.10">
    <property type="entry name" value="Type I PLP-dependent aspartate aminotransferase-like (Major domain)"/>
    <property type="match status" value="1"/>
</dbReference>
<dbReference type="Pfam" id="PF00155">
    <property type="entry name" value="Aminotran_1_2"/>
    <property type="match status" value="1"/>
</dbReference>